<evidence type="ECO:0000313" key="2">
    <source>
        <dbReference type="Proteomes" id="UP000094793"/>
    </source>
</evidence>
<accession>A0A1D7W0I2</accession>
<proteinExistence type="predicted"/>
<gene>
    <name evidence="1" type="ORF">BLSMQ_0811</name>
</gene>
<evidence type="ECO:0000313" key="1">
    <source>
        <dbReference type="EMBL" id="AOP52525.1"/>
    </source>
</evidence>
<organism evidence="1 2">
    <name type="scientific">Brevibacterium aurantiacum</name>
    <dbReference type="NCBI Taxonomy" id="273384"/>
    <lineage>
        <taxon>Bacteria</taxon>
        <taxon>Bacillati</taxon>
        <taxon>Actinomycetota</taxon>
        <taxon>Actinomycetes</taxon>
        <taxon>Micrococcales</taxon>
        <taxon>Brevibacteriaceae</taxon>
        <taxon>Brevibacterium</taxon>
    </lineage>
</organism>
<dbReference type="KEGG" id="blin:BLSMQ_0811"/>
<dbReference type="Proteomes" id="UP000094793">
    <property type="component" value="Chromosome"/>
</dbReference>
<name>A0A1D7W0I2_BREAU</name>
<dbReference type="EMBL" id="CP017150">
    <property type="protein sequence ID" value="AOP52525.1"/>
    <property type="molecule type" value="Genomic_DNA"/>
</dbReference>
<protein>
    <submittedName>
        <fullName evidence="1">Uncharacterized protein</fullName>
    </submittedName>
</protein>
<sequence>MCPDSHLLSHGRREPRLLVGASLHRRLALHRWLAHRWLIHWAAEVGVALASGGRVHPRLRNLPRRLLRSGSLCSGSGPLCPGARLLRTRPKSVVVRALWRRSLLHRGPLHWWSLLRRPLLHGRPLLHRRTLRWHLSQPLRWHLSLLHRWTLRRHPLLRRNGRVPGVGDPRRLRARGHGIARVRVLLRVGAVSGARLIRHISSFFVWITPPCQVYGPMLTPDPEWCCCTATVSDFRRSTHVRHPVDE</sequence>
<reference evidence="2" key="1">
    <citation type="submission" date="2016-09" db="EMBL/GenBank/DDBJ databases">
        <title>Complete Genome Sequence of Brevibacterium linens SMQ-1335.</title>
        <authorList>
            <person name="de Melo A.G."/>
            <person name="Labrie S.J."/>
            <person name="Dumaresq J."/>
            <person name="Roberts R.J."/>
            <person name="Tremblay D.M."/>
            <person name="Moineau S."/>
        </authorList>
    </citation>
    <scope>NUCLEOTIDE SEQUENCE [LARGE SCALE GENOMIC DNA]</scope>
    <source>
        <strain evidence="2">SMQ-1335</strain>
    </source>
</reference>
<dbReference type="AlphaFoldDB" id="A0A1D7W0I2"/>